<feature type="non-terminal residue" evidence="2">
    <location>
        <position position="273"/>
    </location>
</feature>
<proteinExistence type="predicted"/>
<keyword evidence="3" id="KW-1185">Reference proteome</keyword>
<dbReference type="Gene3D" id="1.20.1640.10">
    <property type="entry name" value="Multidrug efflux transporter AcrB transmembrane domain"/>
    <property type="match status" value="1"/>
</dbReference>
<evidence type="ECO:0000313" key="3">
    <source>
        <dbReference type="Proteomes" id="UP001057375"/>
    </source>
</evidence>
<protein>
    <submittedName>
        <fullName evidence="2">Acriflavin resistance protein like protein</fullName>
    </submittedName>
</protein>
<dbReference type="SUPFAM" id="SSF82866">
    <property type="entry name" value="Multidrug efflux transporter AcrB transmembrane domain"/>
    <property type="match status" value="1"/>
</dbReference>
<name>A0ABQ5KSA8_9EUKA</name>
<dbReference type="SUPFAM" id="SSF82693">
    <property type="entry name" value="Multidrug efflux transporter AcrB pore domain, PN1, PN2, PC1 and PC2 subdomains"/>
    <property type="match status" value="1"/>
</dbReference>
<dbReference type="SUPFAM" id="SSF82714">
    <property type="entry name" value="Multidrug efflux transporter AcrB TolC docking domain, DN and DC subdomains"/>
    <property type="match status" value="1"/>
</dbReference>
<dbReference type="InterPro" id="IPR027463">
    <property type="entry name" value="AcrB_DN_DC_subdom"/>
</dbReference>
<dbReference type="PRINTS" id="PR00702">
    <property type="entry name" value="ACRIFLAVINRP"/>
</dbReference>
<feature type="transmembrane region" description="Helical" evidence="1">
    <location>
        <begin position="201"/>
        <end position="222"/>
    </location>
</feature>
<evidence type="ECO:0000256" key="1">
    <source>
        <dbReference type="SAM" id="Phobius"/>
    </source>
</evidence>
<dbReference type="Proteomes" id="UP001057375">
    <property type="component" value="Unassembled WGS sequence"/>
</dbReference>
<comment type="caution">
    <text evidence="2">The sequence shown here is derived from an EMBL/GenBank/DDBJ whole genome shotgun (WGS) entry which is preliminary data.</text>
</comment>
<sequence length="273" mass="28879">EIPILQLSVTGSSNLSTVSQAADDLKNAVESVSGIDSVSLRGETETIVQIVVNPAELEAYGVTVSSISQAIQSVNVGMPAGSADLDGQTFNVRIDEAFKSVEDVKNVLIKTGAGSLRLSDIADVNLIDDEGDTISRTYRKEEGPKTSPVVYMSVYRDNGADTIGPVNEILNIIEEGRGSLYPDDIQVIITSNFAEDVEDSLGTVMDSAISGLLVVVLVLFLFIDLREALIVSLIIPLSMLVSCTVMAQVGITLNSVSLMGFVIALGLLVDNAI</sequence>
<dbReference type="Gene3D" id="3.30.2090.10">
    <property type="entry name" value="Multidrug efflux transporter AcrB TolC docking domain, DN and DC subdomains"/>
    <property type="match status" value="1"/>
</dbReference>
<dbReference type="EMBL" id="BQXS01003766">
    <property type="protein sequence ID" value="GKT35344.1"/>
    <property type="molecule type" value="Genomic_DNA"/>
</dbReference>
<keyword evidence="1" id="KW-0472">Membrane</keyword>
<dbReference type="Pfam" id="PF00873">
    <property type="entry name" value="ACR_tran"/>
    <property type="match status" value="1"/>
</dbReference>
<feature type="transmembrane region" description="Helical" evidence="1">
    <location>
        <begin position="229"/>
        <end position="247"/>
    </location>
</feature>
<evidence type="ECO:0000313" key="2">
    <source>
        <dbReference type="EMBL" id="GKT35344.1"/>
    </source>
</evidence>
<feature type="non-terminal residue" evidence="2">
    <location>
        <position position="1"/>
    </location>
</feature>
<reference evidence="2" key="1">
    <citation type="submission" date="2022-03" db="EMBL/GenBank/DDBJ databases">
        <title>Draft genome sequence of Aduncisulcus paluster, a free-living microaerophilic Fornicata.</title>
        <authorList>
            <person name="Yuyama I."/>
            <person name="Kume K."/>
            <person name="Tamura T."/>
            <person name="Inagaki Y."/>
            <person name="Hashimoto T."/>
        </authorList>
    </citation>
    <scope>NUCLEOTIDE SEQUENCE</scope>
    <source>
        <strain evidence="2">NY0171</strain>
    </source>
</reference>
<keyword evidence="1" id="KW-1133">Transmembrane helix</keyword>
<dbReference type="InterPro" id="IPR001036">
    <property type="entry name" value="Acrflvin-R"/>
</dbReference>
<gene>
    <name evidence="2" type="ORF">ADUPG1_002972</name>
</gene>
<dbReference type="PANTHER" id="PTHR32063:SF0">
    <property type="entry name" value="SWARMING MOTILITY PROTEIN SWRC"/>
    <property type="match status" value="1"/>
</dbReference>
<organism evidence="2 3">
    <name type="scientific">Aduncisulcus paluster</name>
    <dbReference type="NCBI Taxonomy" id="2918883"/>
    <lineage>
        <taxon>Eukaryota</taxon>
        <taxon>Metamonada</taxon>
        <taxon>Carpediemonas-like organisms</taxon>
        <taxon>Aduncisulcus</taxon>
    </lineage>
</organism>
<dbReference type="Gene3D" id="3.30.70.1320">
    <property type="entry name" value="Multidrug efflux transporter AcrB pore domain like"/>
    <property type="match status" value="1"/>
</dbReference>
<accession>A0ABQ5KSA8</accession>
<keyword evidence="1" id="KW-0812">Transmembrane</keyword>
<dbReference type="PANTHER" id="PTHR32063">
    <property type="match status" value="1"/>
</dbReference>